<sequence length="291" mass="32480">MSDNLVEAPTRDINVQVDQDTQGEFAKVIRLFETDLRSNGAVTLNELLDHVLDLEAKYEDRLSDEELAVLGSLSLLLGISKKMIKAETSTPKLQTEITKNHLEAIGVQREIAGIILTNLDSNGKPKPEISRFYRIVAGVFEDYFNPENPKLEDAGIERKAGVFQGILGMTATAFLFKNAGYEIRYPPPQYDLEHEVDLLVRDREGKIYAVDITARTPRPTGEGEVGSAFSLGEKSGYPSFLKEKLGLNGFLRINVPPLMHHESNEFYDDRATGYPSELAKSKFSSKLDEIL</sequence>
<comment type="caution">
    <text evidence="1">The sequence shown here is derived from an EMBL/GenBank/DDBJ whole genome shotgun (WGS) entry which is preliminary data.</text>
</comment>
<evidence type="ECO:0000313" key="1">
    <source>
        <dbReference type="EMBL" id="OGM32181.1"/>
    </source>
</evidence>
<dbReference type="AlphaFoldDB" id="A0A1F7YY26"/>
<dbReference type="Proteomes" id="UP000177169">
    <property type="component" value="Unassembled WGS sequence"/>
</dbReference>
<reference evidence="1 2" key="1">
    <citation type="journal article" date="2016" name="Nat. Commun.">
        <title>Thousands of microbial genomes shed light on interconnected biogeochemical processes in an aquifer system.</title>
        <authorList>
            <person name="Anantharaman K."/>
            <person name="Brown C.T."/>
            <person name="Hug L.A."/>
            <person name="Sharon I."/>
            <person name="Castelle C.J."/>
            <person name="Probst A.J."/>
            <person name="Thomas B.C."/>
            <person name="Singh A."/>
            <person name="Wilkins M.J."/>
            <person name="Karaoz U."/>
            <person name="Brodie E.L."/>
            <person name="Williams K.H."/>
            <person name="Hubbard S.S."/>
            <person name="Banfield J.F."/>
        </authorList>
    </citation>
    <scope>NUCLEOTIDE SEQUENCE [LARGE SCALE GENOMIC DNA]</scope>
</reference>
<evidence type="ECO:0000313" key="2">
    <source>
        <dbReference type="Proteomes" id="UP000177169"/>
    </source>
</evidence>
<dbReference type="EMBL" id="MGGR01000035">
    <property type="protein sequence ID" value="OGM32181.1"/>
    <property type="molecule type" value="Genomic_DNA"/>
</dbReference>
<protein>
    <submittedName>
        <fullName evidence="1">Uncharacterized protein</fullName>
    </submittedName>
</protein>
<organism evidence="1 2">
    <name type="scientific">Candidatus Woesebacteria bacterium RIFCSPHIGHO2_02_FULL_39_13</name>
    <dbReference type="NCBI Taxonomy" id="1802505"/>
    <lineage>
        <taxon>Bacteria</taxon>
        <taxon>Candidatus Woeseibacteriota</taxon>
    </lineage>
</organism>
<proteinExistence type="predicted"/>
<dbReference type="STRING" id="1802505.A3D01_02255"/>
<gene>
    <name evidence="1" type="ORF">A3D01_02255</name>
</gene>
<name>A0A1F7YY26_9BACT</name>
<accession>A0A1F7YY26</accession>